<reference evidence="1 2" key="1">
    <citation type="submission" date="2016-03" db="EMBL/GenBank/DDBJ databases">
        <title>EvidentialGene: Evidence-directed Construction of Genes on Genomes.</title>
        <authorList>
            <person name="Gilbert D.G."/>
            <person name="Choi J.-H."/>
            <person name="Mockaitis K."/>
            <person name="Colbourne J."/>
            <person name="Pfrender M."/>
        </authorList>
    </citation>
    <scope>NUCLEOTIDE SEQUENCE [LARGE SCALE GENOMIC DNA]</scope>
    <source>
        <strain evidence="1 2">Xinb3</strain>
        <tissue evidence="1">Complete organism</tissue>
    </source>
</reference>
<gene>
    <name evidence="1" type="ORF">APZ42_005799</name>
</gene>
<proteinExistence type="predicted"/>
<evidence type="ECO:0000313" key="2">
    <source>
        <dbReference type="Proteomes" id="UP000076858"/>
    </source>
</evidence>
<feature type="non-terminal residue" evidence="1">
    <location>
        <position position="1"/>
    </location>
</feature>
<name>A0A164G919_9CRUS</name>
<organism evidence="1 2">
    <name type="scientific">Daphnia magna</name>
    <dbReference type="NCBI Taxonomy" id="35525"/>
    <lineage>
        <taxon>Eukaryota</taxon>
        <taxon>Metazoa</taxon>
        <taxon>Ecdysozoa</taxon>
        <taxon>Arthropoda</taxon>
        <taxon>Crustacea</taxon>
        <taxon>Branchiopoda</taxon>
        <taxon>Diplostraca</taxon>
        <taxon>Cladocera</taxon>
        <taxon>Anomopoda</taxon>
        <taxon>Daphniidae</taxon>
        <taxon>Daphnia</taxon>
    </lineage>
</organism>
<protein>
    <submittedName>
        <fullName evidence="1">Uncharacterized protein</fullName>
    </submittedName>
</protein>
<comment type="caution">
    <text evidence="1">The sequence shown here is derived from an EMBL/GenBank/DDBJ whole genome shotgun (WGS) entry which is preliminary data.</text>
</comment>
<dbReference type="EMBL" id="LRGB01016233">
    <property type="protein sequence ID" value="KZR98677.1"/>
    <property type="molecule type" value="Genomic_DNA"/>
</dbReference>
<sequence length="65" mass="7042">PPLCSQCFESCREGSTGDGQMGRIGRNVCDSSSIIRYSNLPVVGISPESFTIHTICSYVLRTTLT</sequence>
<dbReference type="Proteomes" id="UP000076858">
    <property type="component" value="Unassembled WGS sequence"/>
</dbReference>
<evidence type="ECO:0000313" key="1">
    <source>
        <dbReference type="EMBL" id="KZR98677.1"/>
    </source>
</evidence>
<accession>A0A164G919</accession>
<dbReference type="AlphaFoldDB" id="A0A164G919"/>
<keyword evidence="2" id="KW-1185">Reference proteome</keyword>